<organism evidence="2 3">
    <name type="scientific">Thelonectria olida</name>
    <dbReference type="NCBI Taxonomy" id="1576542"/>
    <lineage>
        <taxon>Eukaryota</taxon>
        <taxon>Fungi</taxon>
        <taxon>Dikarya</taxon>
        <taxon>Ascomycota</taxon>
        <taxon>Pezizomycotina</taxon>
        <taxon>Sordariomycetes</taxon>
        <taxon>Hypocreomycetidae</taxon>
        <taxon>Hypocreales</taxon>
        <taxon>Nectriaceae</taxon>
        <taxon>Thelonectria</taxon>
    </lineage>
</organism>
<dbReference type="OrthoDB" id="5421421at2759"/>
<feature type="region of interest" description="Disordered" evidence="1">
    <location>
        <begin position="1"/>
        <end position="125"/>
    </location>
</feature>
<gene>
    <name evidence="2" type="ORF">B0T10DRAFT_24956</name>
</gene>
<feature type="compositionally biased region" description="Polar residues" evidence="1">
    <location>
        <begin position="72"/>
        <end position="83"/>
    </location>
</feature>
<feature type="compositionally biased region" description="Basic and acidic residues" evidence="1">
    <location>
        <begin position="167"/>
        <end position="178"/>
    </location>
</feature>
<accession>A0A9P9ATX6</accession>
<reference evidence="2 3" key="1">
    <citation type="journal article" date="2021" name="Nat. Commun.">
        <title>Genetic determinants of endophytism in the Arabidopsis root mycobiome.</title>
        <authorList>
            <person name="Mesny F."/>
            <person name="Miyauchi S."/>
            <person name="Thiergart T."/>
            <person name="Pickel B."/>
            <person name="Atanasova L."/>
            <person name="Karlsson M."/>
            <person name="Huettel B."/>
            <person name="Barry K.W."/>
            <person name="Haridas S."/>
            <person name="Chen C."/>
            <person name="Bauer D."/>
            <person name="Andreopoulos W."/>
            <person name="Pangilinan J."/>
            <person name="LaButti K."/>
            <person name="Riley R."/>
            <person name="Lipzen A."/>
            <person name="Clum A."/>
            <person name="Drula E."/>
            <person name="Henrissat B."/>
            <person name="Kohler A."/>
            <person name="Grigoriev I.V."/>
            <person name="Martin F.M."/>
            <person name="Hacquard S."/>
        </authorList>
    </citation>
    <scope>NUCLEOTIDE SEQUENCE [LARGE SCALE GENOMIC DNA]</scope>
    <source>
        <strain evidence="2 3">MPI-CAGE-CH-0241</strain>
    </source>
</reference>
<evidence type="ECO:0000256" key="1">
    <source>
        <dbReference type="SAM" id="MobiDB-lite"/>
    </source>
</evidence>
<dbReference type="EMBL" id="JAGPYM010000001">
    <property type="protein sequence ID" value="KAH6900331.1"/>
    <property type="molecule type" value="Genomic_DNA"/>
</dbReference>
<feature type="compositionally biased region" description="Basic residues" evidence="1">
    <location>
        <begin position="198"/>
        <end position="210"/>
    </location>
</feature>
<keyword evidence="3" id="KW-1185">Reference proteome</keyword>
<sequence>MQVSSSPFSYSSQCDPNLLTPSSTAGSPPQNQARKLVSQYPSASTPIPQQPTPPGSTKMYPQQWTPAPFDMNGQSSQPDSALSASAPVPSDYIESPYLNDGRRTPGPPEPYMGAFGVSDGPQQQSMNPPYYMMPPPMEQQQPQHLPMPSSMSLLNHHTNHQFRPRHLTPEDHPARGVSDRSLNGSPRRRAISSTTARVNKKKTGKARNTHARGPTLGDPLEEHKNCYGEELPPKLKPNCPEEERCIFESRWQHRHQKGQDMWESIQNDFKNKFQKCPGKEMLQMKFKRGRSKYIEWIDRDVEILREAWMRVEKTRYQQMLEHFIELGGSRNMRLNASDIECKVVNELKLEEGLYIESRDDLNLRRRQKPSTARRRPNTRGLDDVPLNDEMLSAGSHTGNEDDVINQVHGRPDYKLEDESPVNGNEMMDIQMWGEQPVKMGSGVMPPRTEALPPQMIRLSPSAAPYGRHR</sequence>
<evidence type="ECO:0000313" key="3">
    <source>
        <dbReference type="Proteomes" id="UP000777438"/>
    </source>
</evidence>
<comment type="caution">
    <text evidence="2">The sequence shown here is derived from an EMBL/GenBank/DDBJ whole genome shotgun (WGS) entry which is preliminary data.</text>
</comment>
<proteinExistence type="predicted"/>
<evidence type="ECO:0000313" key="2">
    <source>
        <dbReference type="EMBL" id="KAH6900331.1"/>
    </source>
</evidence>
<dbReference type="Proteomes" id="UP000777438">
    <property type="component" value="Unassembled WGS sequence"/>
</dbReference>
<feature type="compositionally biased region" description="Polar residues" evidence="1">
    <location>
        <begin position="13"/>
        <end position="47"/>
    </location>
</feature>
<feature type="region of interest" description="Disordered" evidence="1">
    <location>
        <begin position="365"/>
        <end position="387"/>
    </location>
</feature>
<dbReference type="AlphaFoldDB" id="A0A9P9ATX6"/>
<feature type="region of interest" description="Disordered" evidence="1">
    <location>
        <begin position="163"/>
        <end position="221"/>
    </location>
</feature>
<feature type="compositionally biased region" description="Basic residues" evidence="1">
    <location>
        <begin position="365"/>
        <end position="377"/>
    </location>
</feature>
<feature type="compositionally biased region" description="Low complexity" evidence="1">
    <location>
        <begin position="1"/>
        <end position="12"/>
    </location>
</feature>
<protein>
    <submittedName>
        <fullName evidence="2">Uncharacterized protein</fullName>
    </submittedName>
</protein>
<name>A0A9P9ATX6_9HYPO</name>